<dbReference type="PATRIC" id="fig|1603606.3.peg.3112"/>
<comment type="function">
    <text evidence="8">Acts on ADP-mannose and ADP-glucose as well as ADP-ribose. Prevents glycogen biosynthesis. The reaction catalyzed by this enzyme is a limiting step of the gluconeogenic process.</text>
</comment>
<accession>A0A0M4DBA7</accession>
<evidence type="ECO:0000256" key="13">
    <source>
        <dbReference type="PIRSR" id="PIRSR604385-2"/>
    </source>
</evidence>
<dbReference type="SUPFAM" id="SSF55811">
    <property type="entry name" value="Nudix"/>
    <property type="match status" value="1"/>
</dbReference>
<feature type="binding site" evidence="13">
    <location>
        <position position="107"/>
    </location>
    <ligand>
        <name>Mg(2+)</name>
        <dbReference type="ChEBI" id="CHEBI:18420"/>
        <label>1</label>
    </ligand>
</feature>
<dbReference type="GO" id="GO:0019144">
    <property type="term" value="F:ADP-sugar diphosphatase activity"/>
    <property type="evidence" value="ECO:0007669"/>
    <property type="project" value="TreeGrafter"/>
</dbReference>
<evidence type="ECO:0000256" key="6">
    <source>
        <dbReference type="ARBA" id="ARBA00022801"/>
    </source>
</evidence>
<dbReference type="GO" id="GO:0047631">
    <property type="term" value="F:ADP-ribose diphosphatase activity"/>
    <property type="evidence" value="ECO:0007669"/>
    <property type="project" value="UniProtKB-EC"/>
</dbReference>
<evidence type="ECO:0000256" key="3">
    <source>
        <dbReference type="ARBA" id="ARBA00012453"/>
    </source>
</evidence>
<dbReference type="Pfam" id="PF00293">
    <property type="entry name" value="NUDIX"/>
    <property type="match status" value="1"/>
</dbReference>
<sequence length="202" mass="22734">MLTHENVKILSRKLVTTGFLKIFKIELTHSLFAGGESSMVRRELMERGQAVAVVLFDELRKKVVLVEQFRIGALEDPLSPWLLEFPAGVVKEGEKDEEVALRECEEEIGRKPTALYRITNCYLSPGGSSERITIFYGLIDSHGLDNTIKGLECEHEDIRVRVLDVDEAVKMTQDGRIRNASTTLGLFWLANKLGLTSEVFVP</sequence>
<feature type="binding site" evidence="13">
    <location>
        <position position="156"/>
    </location>
    <ligand>
        <name>Mg(2+)</name>
        <dbReference type="ChEBI" id="CHEBI:18420"/>
        <label>1</label>
    </ligand>
</feature>
<feature type="binding site" evidence="13">
    <location>
        <position position="103"/>
    </location>
    <ligand>
        <name>Mg(2+)</name>
        <dbReference type="ChEBI" id="CHEBI:18420"/>
        <label>1</label>
    </ligand>
</feature>
<keyword evidence="16" id="KW-1185">Reference proteome</keyword>
<dbReference type="InterPro" id="IPR015797">
    <property type="entry name" value="NUDIX_hydrolase-like_dom_sf"/>
</dbReference>
<proteinExistence type="inferred from homology"/>
<keyword evidence="6" id="KW-0378">Hydrolase</keyword>
<dbReference type="InterPro" id="IPR000086">
    <property type="entry name" value="NUDIX_hydrolase_dom"/>
</dbReference>
<dbReference type="Proteomes" id="UP000057158">
    <property type="component" value="Chromosome"/>
</dbReference>
<dbReference type="Gene3D" id="3.90.79.10">
    <property type="entry name" value="Nucleoside Triphosphate Pyrophosphohydrolase"/>
    <property type="match status" value="1"/>
</dbReference>
<evidence type="ECO:0000256" key="9">
    <source>
        <dbReference type="ARBA" id="ARBA00030162"/>
    </source>
</evidence>
<dbReference type="GO" id="GO:0006753">
    <property type="term" value="P:nucleoside phosphate metabolic process"/>
    <property type="evidence" value="ECO:0007669"/>
    <property type="project" value="TreeGrafter"/>
</dbReference>
<reference evidence="15 16" key="1">
    <citation type="submission" date="2015-07" db="EMBL/GenBank/DDBJ databases">
        <title>Isolation and Genomic Characterization of a Novel Halophilic Metal-Reducing Deltaproteobacterium from the Deep Subsurface.</title>
        <authorList>
            <person name="Badalamenti J.P."/>
            <person name="Summers Z.M."/>
            <person name="Gralnick J.A."/>
            <person name="Bond D.R."/>
        </authorList>
    </citation>
    <scope>NUCLEOTIDE SEQUENCE [LARGE SCALE GENOMIC DNA]</scope>
    <source>
        <strain evidence="15 16">WTL</strain>
    </source>
</reference>
<name>A0A0M4DBA7_9BACT</name>
<dbReference type="NCBIfam" id="TIGR00052">
    <property type="entry name" value="nudix-type nucleoside diphosphatase, YffH/AdpP family"/>
    <property type="match status" value="1"/>
</dbReference>
<dbReference type="PANTHER" id="PTHR11839">
    <property type="entry name" value="UDP/ADP-SUGAR PYROPHOSPHATASE"/>
    <property type="match status" value="1"/>
</dbReference>
<comment type="similarity">
    <text evidence="2">Belongs to the Nudix hydrolase family. NudF subfamily.</text>
</comment>
<dbReference type="PANTHER" id="PTHR11839:SF5">
    <property type="entry name" value="ADP-RIBOSE PYROPHOSPHATASE"/>
    <property type="match status" value="1"/>
</dbReference>
<dbReference type="GO" id="GO:0046872">
    <property type="term" value="F:metal ion binding"/>
    <property type="evidence" value="ECO:0007669"/>
    <property type="project" value="UniProtKB-KW"/>
</dbReference>
<dbReference type="EMBL" id="CP010802">
    <property type="protein sequence ID" value="ALC17617.1"/>
    <property type="molecule type" value="Genomic_DNA"/>
</dbReference>
<evidence type="ECO:0000256" key="8">
    <source>
        <dbReference type="ARBA" id="ARBA00025164"/>
    </source>
</evidence>
<comment type="catalytic activity">
    <reaction evidence="12">
        <text>ADP-D-ribose + H2O = D-ribose 5-phosphate + AMP + 2 H(+)</text>
        <dbReference type="Rhea" id="RHEA:10412"/>
        <dbReference type="ChEBI" id="CHEBI:15377"/>
        <dbReference type="ChEBI" id="CHEBI:15378"/>
        <dbReference type="ChEBI" id="CHEBI:57967"/>
        <dbReference type="ChEBI" id="CHEBI:78346"/>
        <dbReference type="ChEBI" id="CHEBI:456215"/>
        <dbReference type="EC" id="3.6.1.13"/>
    </reaction>
</comment>
<feature type="domain" description="Nudix hydrolase" evidence="14">
    <location>
        <begin position="46"/>
        <end position="185"/>
    </location>
</feature>
<evidence type="ECO:0000256" key="1">
    <source>
        <dbReference type="ARBA" id="ARBA00001946"/>
    </source>
</evidence>
<dbReference type="EC" id="3.6.1.13" evidence="3"/>
<dbReference type="InterPro" id="IPR004385">
    <property type="entry name" value="NDP_pyrophosphatase"/>
</dbReference>
<dbReference type="PROSITE" id="PS51462">
    <property type="entry name" value="NUDIX"/>
    <property type="match status" value="1"/>
</dbReference>
<gene>
    <name evidence="15" type="ORF">DSOUD_2887</name>
</gene>
<dbReference type="GO" id="GO:0005829">
    <property type="term" value="C:cytosol"/>
    <property type="evidence" value="ECO:0007669"/>
    <property type="project" value="TreeGrafter"/>
</dbReference>
<evidence type="ECO:0000256" key="2">
    <source>
        <dbReference type="ARBA" id="ARBA00007482"/>
    </source>
</evidence>
<evidence type="ECO:0000256" key="7">
    <source>
        <dbReference type="ARBA" id="ARBA00022842"/>
    </source>
</evidence>
<evidence type="ECO:0000256" key="11">
    <source>
        <dbReference type="ARBA" id="ARBA00033056"/>
    </source>
</evidence>
<evidence type="ECO:0000259" key="14">
    <source>
        <dbReference type="PROSITE" id="PS51462"/>
    </source>
</evidence>
<comment type="cofactor">
    <cofactor evidence="1 13">
        <name>Mg(2+)</name>
        <dbReference type="ChEBI" id="CHEBI:18420"/>
    </cofactor>
</comment>
<dbReference type="OrthoDB" id="5292471at2"/>
<keyword evidence="5 13" id="KW-0479">Metal-binding</keyword>
<dbReference type="KEGG" id="des:DSOUD_2887"/>
<keyword evidence="7 13" id="KW-0460">Magnesium</keyword>
<feature type="binding site" evidence="13">
    <location>
        <position position="87"/>
    </location>
    <ligand>
        <name>Mg(2+)</name>
        <dbReference type="ChEBI" id="CHEBI:18420"/>
        <label>1</label>
    </ligand>
</feature>
<dbReference type="RefSeq" id="WP_053551615.1">
    <property type="nucleotide sequence ID" value="NZ_CP010802.1"/>
</dbReference>
<dbReference type="CDD" id="cd24155">
    <property type="entry name" value="NUDIX_ADPRase"/>
    <property type="match status" value="1"/>
</dbReference>
<evidence type="ECO:0000313" key="15">
    <source>
        <dbReference type="EMBL" id="ALC17617.1"/>
    </source>
</evidence>
<evidence type="ECO:0000256" key="12">
    <source>
        <dbReference type="ARBA" id="ARBA00049546"/>
    </source>
</evidence>
<dbReference type="STRING" id="1603606.DSOUD_2887"/>
<dbReference type="GO" id="GO:0019693">
    <property type="term" value="P:ribose phosphate metabolic process"/>
    <property type="evidence" value="ECO:0007669"/>
    <property type="project" value="TreeGrafter"/>
</dbReference>
<evidence type="ECO:0000313" key="16">
    <source>
        <dbReference type="Proteomes" id="UP000057158"/>
    </source>
</evidence>
<evidence type="ECO:0000256" key="4">
    <source>
        <dbReference type="ARBA" id="ARBA00013297"/>
    </source>
</evidence>
<organism evidence="15 16">
    <name type="scientific">Desulfuromonas soudanensis</name>
    <dbReference type="NCBI Taxonomy" id="1603606"/>
    <lineage>
        <taxon>Bacteria</taxon>
        <taxon>Pseudomonadati</taxon>
        <taxon>Thermodesulfobacteriota</taxon>
        <taxon>Desulfuromonadia</taxon>
        <taxon>Desulfuromonadales</taxon>
        <taxon>Desulfuromonadaceae</taxon>
        <taxon>Desulfuromonas</taxon>
    </lineage>
</organism>
<protein>
    <recommendedName>
        <fullName evidence="4">ADP-ribose pyrophosphatase</fullName>
        <ecNumber evidence="3">3.6.1.13</ecNumber>
    </recommendedName>
    <alternativeName>
        <fullName evidence="9">ADP-ribose diphosphatase</fullName>
    </alternativeName>
    <alternativeName>
        <fullName evidence="11">ADP-ribose phosphohydrolase</fullName>
    </alternativeName>
    <alternativeName>
        <fullName evidence="10">Adenosine diphosphoribose pyrophosphatase</fullName>
    </alternativeName>
</protein>
<dbReference type="AlphaFoldDB" id="A0A0M4DBA7"/>
<evidence type="ECO:0000256" key="5">
    <source>
        <dbReference type="ARBA" id="ARBA00022723"/>
    </source>
</evidence>
<evidence type="ECO:0000256" key="10">
    <source>
        <dbReference type="ARBA" id="ARBA00030308"/>
    </source>
</evidence>